<dbReference type="AlphaFoldDB" id="A0A9D4E138"/>
<organism evidence="1 2">
    <name type="scientific">Dreissena polymorpha</name>
    <name type="common">Zebra mussel</name>
    <name type="synonym">Mytilus polymorpha</name>
    <dbReference type="NCBI Taxonomy" id="45954"/>
    <lineage>
        <taxon>Eukaryota</taxon>
        <taxon>Metazoa</taxon>
        <taxon>Spiralia</taxon>
        <taxon>Lophotrochozoa</taxon>
        <taxon>Mollusca</taxon>
        <taxon>Bivalvia</taxon>
        <taxon>Autobranchia</taxon>
        <taxon>Heteroconchia</taxon>
        <taxon>Euheterodonta</taxon>
        <taxon>Imparidentia</taxon>
        <taxon>Neoheterodontei</taxon>
        <taxon>Myida</taxon>
        <taxon>Dreissenoidea</taxon>
        <taxon>Dreissenidae</taxon>
        <taxon>Dreissena</taxon>
    </lineage>
</organism>
<name>A0A9D4E138_DREPO</name>
<evidence type="ECO:0000313" key="2">
    <source>
        <dbReference type="Proteomes" id="UP000828390"/>
    </source>
</evidence>
<evidence type="ECO:0000313" key="1">
    <source>
        <dbReference type="EMBL" id="KAH3771849.1"/>
    </source>
</evidence>
<dbReference type="EMBL" id="JAIWYP010000009">
    <property type="protein sequence ID" value="KAH3771849.1"/>
    <property type="molecule type" value="Genomic_DNA"/>
</dbReference>
<reference evidence="1" key="1">
    <citation type="journal article" date="2019" name="bioRxiv">
        <title>The Genome of the Zebra Mussel, Dreissena polymorpha: A Resource for Invasive Species Research.</title>
        <authorList>
            <person name="McCartney M.A."/>
            <person name="Auch B."/>
            <person name="Kono T."/>
            <person name="Mallez S."/>
            <person name="Zhang Y."/>
            <person name="Obille A."/>
            <person name="Becker A."/>
            <person name="Abrahante J.E."/>
            <person name="Garbe J."/>
            <person name="Badalamenti J.P."/>
            <person name="Herman A."/>
            <person name="Mangelson H."/>
            <person name="Liachko I."/>
            <person name="Sullivan S."/>
            <person name="Sone E.D."/>
            <person name="Koren S."/>
            <person name="Silverstein K.A.T."/>
            <person name="Beckman K.B."/>
            <person name="Gohl D.M."/>
        </authorList>
    </citation>
    <scope>NUCLEOTIDE SEQUENCE</scope>
    <source>
        <strain evidence="1">Duluth1</strain>
        <tissue evidence="1">Whole animal</tissue>
    </source>
</reference>
<keyword evidence="2" id="KW-1185">Reference proteome</keyword>
<proteinExistence type="predicted"/>
<protein>
    <submittedName>
        <fullName evidence="1">Uncharacterized protein</fullName>
    </submittedName>
</protein>
<sequence>MCYDSVAPSHVVVDRQPHDSECAMKMLLLRRGGKQAASCQCMCNDNFAPSHVVVDRKPHDSVCAMIILLLPHGGRQEVS</sequence>
<gene>
    <name evidence="1" type="ORF">DPMN_173178</name>
</gene>
<reference evidence="1" key="2">
    <citation type="submission" date="2020-11" db="EMBL/GenBank/DDBJ databases">
        <authorList>
            <person name="McCartney M.A."/>
            <person name="Auch B."/>
            <person name="Kono T."/>
            <person name="Mallez S."/>
            <person name="Becker A."/>
            <person name="Gohl D.M."/>
            <person name="Silverstein K.A.T."/>
            <person name="Koren S."/>
            <person name="Bechman K.B."/>
            <person name="Herman A."/>
            <person name="Abrahante J.E."/>
            <person name="Garbe J."/>
        </authorList>
    </citation>
    <scope>NUCLEOTIDE SEQUENCE</scope>
    <source>
        <strain evidence="1">Duluth1</strain>
        <tissue evidence="1">Whole animal</tissue>
    </source>
</reference>
<comment type="caution">
    <text evidence="1">The sequence shown here is derived from an EMBL/GenBank/DDBJ whole genome shotgun (WGS) entry which is preliminary data.</text>
</comment>
<accession>A0A9D4E138</accession>
<dbReference type="Proteomes" id="UP000828390">
    <property type="component" value="Unassembled WGS sequence"/>
</dbReference>